<evidence type="ECO:0000313" key="1">
    <source>
        <dbReference type="EMBL" id="ROQ20795.1"/>
    </source>
</evidence>
<accession>A0A3N1NX56</accession>
<evidence type="ECO:0000313" key="2">
    <source>
        <dbReference type="Proteomes" id="UP000273643"/>
    </source>
</evidence>
<gene>
    <name evidence="1" type="ORF">EDC38_1412</name>
</gene>
<sequence length="80" mass="8710">MYMSCRIRPAPGLLRVGRTASAPSETIGLFDSGRTLLMKVRRQLELVGDVQQFAFGEIVANQLQPHRFSIHLAAGDGQAG</sequence>
<keyword evidence="2" id="KW-1185">Reference proteome</keyword>
<protein>
    <submittedName>
        <fullName evidence="1">Uncharacterized protein</fullName>
    </submittedName>
</protein>
<proteinExistence type="predicted"/>
<organism evidence="1 2">
    <name type="scientific">Marinimicrobium koreense</name>
    <dbReference type="NCBI Taxonomy" id="306545"/>
    <lineage>
        <taxon>Bacteria</taxon>
        <taxon>Pseudomonadati</taxon>
        <taxon>Pseudomonadota</taxon>
        <taxon>Gammaproteobacteria</taxon>
        <taxon>Cellvibrionales</taxon>
        <taxon>Cellvibrionaceae</taxon>
        <taxon>Marinimicrobium</taxon>
    </lineage>
</organism>
<dbReference type="Proteomes" id="UP000273643">
    <property type="component" value="Unassembled WGS sequence"/>
</dbReference>
<comment type="caution">
    <text evidence="1">The sequence shown here is derived from an EMBL/GenBank/DDBJ whole genome shotgun (WGS) entry which is preliminary data.</text>
</comment>
<dbReference type="AlphaFoldDB" id="A0A3N1NX56"/>
<reference evidence="1 2" key="1">
    <citation type="submission" date="2018-11" db="EMBL/GenBank/DDBJ databases">
        <title>Genomic Encyclopedia of Type Strains, Phase IV (KMG-IV): sequencing the most valuable type-strain genomes for metagenomic binning, comparative biology and taxonomic classification.</title>
        <authorList>
            <person name="Goeker M."/>
        </authorList>
    </citation>
    <scope>NUCLEOTIDE SEQUENCE [LARGE SCALE GENOMIC DNA]</scope>
    <source>
        <strain evidence="1 2">DSM 16974</strain>
    </source>
</reference>
<dbReference type="EMBL" id="RJUK01000001">
    <property type="protein sequence ID" value="ROQ20795.1"/>
    <property type="molecule type" value="Genomic_DNA"/>
</dbReference>
<name>A0A3N1NX56_9GAMM</name>